<reference evidence="3 4" key="1">
    <citation type="submission" date="2018-01" db="EMBL/GenBank/DDBJ databases">
        <title>Novel co-symbiosis in the lucinid bivalve Phacoides pectinatus.</title>
        <authorList>
            <person name="Lim S.J."/>
            <person name="Davis B.G."/>
            <person name="Gill D.E."/>
            <person name="Engel A.S."/>
            <person name="Anderson L.C."/>
            <person name="Campbell B.J."/>
        </authorList>
    </citation>
    <scope>NUCLEOTIDE SEQUENCE [LARGE SCALE GENOMIC DNA]</scope>
    <source>
        <strain evidence="3">N3_P5</strain>
    </source>
</reference>
<name>A0A6N4E0M2_9GAMM</name>
<dbReference type="PANTHER" id="PTHR10625:SF10">
    <property type="entry name" value="HISTONE DEACETYLASE HDAC1"/>
    <property type="match status" value="1"/>
</dbReference>
<protein>
    <submittedName>
        <fullName evidence="3">Deacetylase</fullName>
    </submittedName>
</protein>
<comment type="caution">
    <text evidence="3">The sequence shown here is derived from an EMBL/GenBank/DDBJ whole genome shotgun (WGS) entry which is preliminary data.</text>
</comment>
<comment type="similarity">
    <text evidence="1">Belongs to the histone deacetylase family.</text>
</comment>
<evidence type="ECO:0000259" key="2">
    <source>
        <dbReference type="Pfam" id="PF00850"/>
    </source>
</evidence>
<feature type="domain" description="Histone deacetylase" evidence="2">
    <location>
        <begin position="20"/>
        <end position="303"/>
    </location>
</feature>
<dbReference type="InterPro" id="IPR000286">
    <property type="entry name" value="HDACs"/>
</dbReference>
<dbReference type="Pfam" id="PF00850">
    <property type="entry name" value="Hist_deacetyl"/>
    <property type="match status" value="1"/>
</dbReference>
<accession>A0A6N4E0M2</accession>
<dbReference type="PRINTS" id="PR01270">
    <property type="entry name" value="HDASUPER"/>
</dbReference>
<proteinExistence type="inferred from homology"/>
<dbReference type="Gene3D" id="3.40.800.20">
    <property type="entry name" value="Histone deacetylase domain"/>
    <property type="match status" value="1"/>
</dbReference>
<dbReference type="Proteomes" id="UP000250928">
    <property type="component" value="Unassembled WGS sequence"/>
</dbReference>
<dbReference type="InterPro" id="IPR037138">
    <property type="entry name" value="His_deacetylse_dom_sf"/>
</dbReference>
<dbReference type="InterPro" id="IPR023801">
    <property type="entry name" value="His_deacetylse_dom"/>
</dbReference>
<dbReference type="SUPFAM" id="SSF52768">
    <property type="entry name" value="Arginase/deacetylase"/>
    <property type="match status" value="1"/>
</dbReference>
<dbReference type="GO" id="GO:0040029">
    <property type="term" value="P:epigenetic regulation of gene expression"/>
    <property type="evidence" value="ECO:0007669"/>
    <property type="project" value="TreeGrafter"/>
</dbReference>
<dbReference type="GO" id="GO:0004407">
    <property type="term" value="F:histone deacetylase activity"/>
    <property type="evidence" value="ECO:0007669"/>
    <property type="project" value="TreeGrafter"/>
</dbReference>
<evidence type="ECO:0000313" key="4">
    <source>
        <dbReference type="Proteomes" id="UP000250928"/>
    </source>
</evidence>
<dbReference type="EMBL" id="PQCO01000164">
    <property type="protein sequence ID" value="PUE03227.1"/>
    <property type="molecule type" value="Genomic_DNA"/>
</dbReference>
<organism evidence="3 4">
    <name type="scientific">Candidatus Sedimenticola endophacoides</name>
    <dbReference type="NCBI Taxonomy" id="2548426"/>
    <lineage>
        <taxon>Bacteria</taxon>
        <taxon>Pseudomonadati</taxon>
        <taxon>Pseudomonadota</taxon>
        <taxon>Gammaproteobacteria</taxon>
        <taxon>Chromatiales</taxon>
        <taxon>Sedimenticolaceae</taxon>
        <taxon>Sedimenticola</taxon>
    </lineage>
</organism>
<dbReference type="CDD" id="cd11599">
    <property type="entry name" value="HDAC_classII_2"/>
    <property type="match status" value="1"/>
</dbReference>
<evidence type="ECO:0000313" key="3">
    <source>
        <dbReference type="EMBL" id="PUE03227.1"/>
    </source>
</evidence>
<dbReference type="AlphaFoldDB" id="A0A6N4E0M2"/>
<dbReference type="InterPro" id="IPR023696">
    <property type="entry name" value="Ureohydrolase_dom_sf"/>
</dbReference>
<gene>
    <name evidence="3" type="ORF">C3L24_04950</name>
</gene>
<sequence length="308" mass="33139">MSTAYITHPDCLLHDTGAGHPECADRLRAIDAQLTAAPPDPLLRHYPAPEATREQLLRIHDADYLEWLESKIPTSGHTYLDPDTPVSPDSLRAARRAAGAVIRGVDLVLGGEVDNAFCAVRPPGHHAERHRAMGFCLYGNLAAGAAHALEQHGLERVAILDFDVHLGNGTEQIFRNDPRVLICNTHQAPLYPNVPCGGRGAASVCAPLPAGAGADEFRQAVERHWLPAVDAFAPQLILVSAGFDAHREETLAGLRLGSSDYRWVSERIVELAARHAAGRIVSALEGGYALTALGRCALTHLRVLMGLD</sequence>
<evidence type="ECO:0000256" key="1">
    <source>
        <dbReference type="ARBA" id="ARBA00005947"/>
    </source>
</evidence>
<dbReference type="PANTHER" id="PTHR10625">
    <property type="entry name" value="HISTONE DEACETYLASE HDAC1-RELATED"/>
    <property type="match status" value="1"/>
</dbReference>